<dbReference type="Pfam" id="PF08284">
    <property type="entry name" value="RVP_2"/>
    <property type="match status" value="1"/>
</dbReference>
<keyword evidence="4" id="KW-1185">Reference proteome</keyword>
<dbReference type="InterPro" id="IPR021109">
    <property type="entry name" value="Peptidase_aspartic_dom_sf"/>
</dbReference>
<dbReference type="PANTHER" id="PTHR15503:SF22">
    <property type="entry name" value="TRANSPOSON TY3-I GAG POLYPROTEIN"/>
    <property type="match status" value="1"/>
</dbReference>
<evidence type="ECO:0000313" key="4">
    <source>
        <dbReference type="Proteomes" id="UP000823388"/>
    </source>
</evidence>
<dbReference type="InterPro" id="IPR005162">
    <property type="entry name" value="Retrotrans_gag_dom"/>
</dbReference>
<dbReference type="Pfam" id="PF03732">
    <property type="entry name" value="Retrotrans_gag"/>
    <property type="match status" value="1"/>
</dbReference>
<dbReference type="InterPro" id="IPR032567">
    <property type="entry name" value="RTL1-rel"/>
</dbReference>
<accession>A0A8T0S5Y9</accession>
<protein>
    <recommendedName>
        <fullName evidence="2">Retrotransposon gag domain-containing protein</fullName>
    </recommendedName>
</protein>
<evidence type="ECO:0000313" key="3">
    <source>
        <dbReference type="EMBL" id="KAG2594492.1"/>
    </source>
</evidence>
<feature type="region of interest" description="Disordered" evidence="1">
    <location>
        <begin position="66"/>
        <end position="120"/>
    </location>
</feature>
<gene>
    <name evidence="3" type="ORF">PVAP13_5NG010148</name>
</gene>
<dbReference type="EMBL" id="CM029046">
    <property type="protein sequence ID" value="KAG2594492.1"/>
    <property type="molecule type" value="Genomic_DNA"/>
</dbReference>
<dbReference type="Gene3D" id="2.40.70.10">
    <property type="entry name" value="Acid Proteases"/>
    <property type="match status" value="1"/>
</dbReference>
<evidence type="ECO:0000259" key="2">
    <source>
        <dbReference type="Pfam" id="PF03732"/>
    </source>
</evidence>
<dbReference type="CDD" id="cd00303">
    <property type="entry name" value="retropepsin_like"/>
    <property type="match status" value="1"/>
</dbReference>
<evidence type="ECO:0000256" key="1">
    <source>
        <dbReference type="SAM" id="MobiDB-lite"/>
    </source>
</evidence>
<dbReference type="SUPFAM" id="SSF50630">
    <property type="entry name" value="Acid proteases"/>
    <property type="match status" value="1"/>
</dbReference>
<sequence length="649" mass="71875">MESFSQREDSHWDQMTESIDLLFSRVGNIERVQSQMSAQIDLSAQIMDQVLRDQITLAKQLETTGQTVSRLTQRFPTTDSGPTRPPFQSSMNASGSGEPPFPHSSSGYHGSGRDSSALPRHSVPKMAFPRFTGENPRIWKDKCLDYFHIFNIPESMWVTSASMNMDDNAAKWLQVYKLKHGLGTWSEFMSAVEDQFGSYAYRDSITDLIALEQDGSLDDYVAAFTDLQYQVSMHNTGLDEIFFVTQFIKGLKSDLSAGVQSQVPKTIKKAVMLAKIQHQLWEDKRFRQSKFPTSSKSSLSATKSDTRSTSSSIIPLWRERQLRDYRKSNGLCMYCGDKYDKAHAASCTKRPQPQVHALMINDLDQTLTEDVLTQLAVEDSLQEEFEQLSLNALAGTAHGEVLTLRALVHNKVMLILIDSGSSHSFINTSFVDLVGLHTVPSPPKAVKLANGQILYTDKTVPSLEWWCQGHTLCTRMQVLDLGAYDAILGYDWLQQNSPMTCDWVNHVLEFSNQGHPIKLQGTIPAPMTLSAISAESFVKWQQGNDVWALAVIQMGDPPSSSTPAPEIATLLEEFADVFAKPDKLPPQRTYDHSIPLFPGAIPKNATLGGAVTGALVSAVNNHQRDKVVENAITGGAIAAAAELLTHLSS</sequence>
<dbReference type="PANTHER" id="PTHR15503">
    <property type="entry name" value="LDOC1 RELATED"/>
    <property type="match status" value="1"/>
</dbReference>
<feature type="compositionally biased region" description="Polar residues" evidence="1">
    <location>
        <begin position="66"/>
        <end position="95"/>
    </location>
</feature>
<dbReference type="AlphaFoldDB" id="A0A8T0S5Y9"/>
<dbReference type="Proteomes" id="UP000823388">
    <property type="component" value="Chromosome 5N"/>
</dbReference>
<organism evidence="3 4">
    <name type="scientific">Panicum virgatum</name>
    <name type="common">Blackwell switchgrass</name>
    <dbReference type="NCBI Taxonomy" id="38727"/>
    <lineage>
        <taxon>Eukaryota</taxon>
        <taxon>Viridiplantae</taxon>
        <taxon>Streptophyta</taxon>
        <taxon>Embryophyta</taxon>
        <taxon>Tracheophyta</taxon>
        <taxon>Spermatophyta</taxon>
        <taxon>Magnoliopsida</taxon>
        <taxon>Liliopsida</taxon>
        <taxon>Poales</taxon>
        <taxon>Poaceae</taxon>
        <taxon>PACMAD clade</taxon>
        <taxon>Panicoideae</taxon>
        <taxon>Panicodae</taxon>
        <taxon>Paniceae</taxon>
        <taxon>Panicinae</taxon>
        <taxon>Panicum</taxon>
        <taxon>Panicum sect. Hiantes</taxon>
    </lineage>
</organism>
<comment type="caution">
    <text evidence="3">The sequence shown here is derived from an EMBL/GenBank/DDBJ whole genome shotgun (WGS) entry which is preliminary data.</text>
</comment>
<feature type="domain" description="Retrotransposon gag" evidence="2">
    <location>
        <begin position="161"/>
        <end position="252"/>
    </location>
</feature>
<proteinExistence type="predicted"/>
<name>A0A8T0S5Y9_PANVG</name>
<reference evidence="3" key="1">
    <citation type="submission" date="2020-05" db="EMBL/GenBank/DDBJ databases">
        <title>WGS assembly of Panicum virgatum.</title>
        <authorList>
            <person name="Lovell J.T."/>
            <person name="Jenkins J."/>
            <person name="Shu S."/>
            <person name="Juenger T.E."/>
            <person name="Schmutz J."/>
        </authorList>
    </citation>
    <scope>NUCLEOTIDE SEQUENCE</scope>
    <source>
        <strain evidence="3">AP13</strain>
    </source>
</reference>